<keyword evidence="2" id="KW-0808">Transferase</keyword>
<dbReference type="SUPFAM" id="SSF55729">
    <property type="entry name" value="Acyl-CoA N-acyltransferases (Nat)"/>
    <property type="match status" value="1"/>
</dbReference>
<dbReference type="OrthoDB" id="7057833at2"/>
<reference evidence="2 3" key="1">
    <citation type="submission" date="2018-05" db="EMBL/GenBank/DDBJ databases">
        <title>Micromonospora from Atacama Desert.</title>
        <authorList>
            <person name="Carro L."/>
            <person name="Goodfellow M."/>
            <person name="Klenk H.-P."/>
        </authorList>
    </citation>
    <scope>NUCLEOTIDE SEQUENCE [LARGE SCALE GENOMIC DNA]</scope>
    <source>
        <strain evidence="2 3">LB39</strain>
    </source>
</reference>
<dbReference type="EMBL" id="QGSZ01000165">
    <property type="protein sequence ID" value="RQX05032.1"/>
    <property type="molecule type" value="Genomic_DNA"/>
</dbReference>
<sequence>MDPSLRIRAARWPDRQTVAALIADALHPSPLAAWLVPDPAQRRQVLTGVLAVWVEHAMFFGDVHLADDLTAAIVGFHRYRPIPPPANYPTRLVKAAGSHADRFIALEGLLAQQQPTEPHYHLAFLAASPTHQQTGRGGALLARHRARLDRIGLPSWTAVTADAEHLLTRYGYTPRRPLTVPDGPSLRPMRRNLHQASSPTPINPTRPVGNRWQDQHA</sequence>
<dbReference type="Proteomes" id="UP000282312">
    <property type="component" value="Unassembled WGS sequence"/>
</dbReference>
<comment type="caution">
    <text evidence="2">The sequence shown here is derived from an EMBL/GenBank/DDBJ whole genome shotgun (WGS) entry which is preliminary data.</text>
</comment>
<evidence type="ECO:0000256" key="1">
    <source>
        <dbReference type="SAM" id="MobiDB-lite"/>
    </source>
</evidence>
<keyword evidence="3" id="KW-1185">Reference proteome</keyword>
<dbReference type="Gene3D" id="3.40.630.30">
    <property type="match status" value="1"/>
</dbReference>
<gene>
    <name evidence="2" type="ORF">DLJ59_08385</name>
</gene>
<feature type="region of interest" description="Disordered" evidence="1">
    <location>
        <begin position="178"/>
        <end position="217"/>
    </location>
</feature>
<dbReference type="RefSeq" id="WP_124771931.1">
    <property type="nucleotide sequence ID" value="NZ_QGSZ01000165.1"/>
</dbReference>
<proteinExistence type="predicted"/>
<accession>A0A3N9WW32</accession>
<evidence type="ECO:0000313" key="3">
    <source>
        <dbReference type="Proteomes" id="UP000282312"/>
    </source>
</evidence>
<protein>
    <submittedName>
        <fullName evidence="2">GNAT family N-acetyltransferase</fullName>
    </submittedName>
</protein>
<dbReference type="GO" id="GO:0016740">
    <property type="term" value="F:transferase activity"/>
    <property type="evidence" value="ECO:0007669"/>
    <property type="project" value="UniProtKB-KW"/>
</dbReference>
<organism evidence="2 3">
    <name type="scientific">Micromonospora inaquosa</name>
    <dbReference type="NCBI Taxonomy" id="2203716"/>
    <lineage>
        <taxon>Bacteria</taxon>
        <taxon>Bacillati</taxon>
        <taxon>Actinomycetota</taxon>
        <taxon>Actinomycetes</taxon>
        <taxon>Micromonosporales</taxon>
        <taxon>Micromonosporaceae</taxon>
        <taxon>Micromonospora</taxon>
    </lineage>
</organism>
<dbReference type="InterPro" id="IPR016181">
    <property type="entry name" value="Acyl_CoA_acyltransferase"/>
</dbReference>
<evidence type="ECO:0000313" key="2">
    <source>
        <dbReference type="EMBL" id="RQX05032.1"/>
    </source>
</evidence>
<dbReference type="AlphaFoldDB" id="A0A3N9WW32"/>
<name>A0A3N9WW32_9ACTN</name>